<dbReference type="HOGENOM" id="CLU_1561713_0_0_0"/>
<feature type="coiled-coil region" evidence="1">
    <location>
        <begin position="133"/>
        <end position="160"/>
    </location>
</feature>
<evidence type="ECO:0000313" key="3">
    <source>
        <dbReference type="Proteomes" id="UP000002008"/>
    </source>
</evidence>
<dbReference type="KEGG" id="cau:Caur_1742"/>
<gene>
    <name evidence="2" type="ordered locus">Caur_1742</name>
</gene>
<dbReference type="PATRIC" id="fig|324602.8.peg.1983"/>
<keyword evidence="3" id="KW-1185">Reference proteome</keyword>
<dbReference type="EMBL" id="CP000909">
    <property type="protein sequence ID" value="ABY34959.1"/>
    <property type="molecule type" value="Genomic_DNA"/>
</dbReference>
<dbReference type="STRING" id="324602.Caur_1742"/>
<reference evidence="3" key="1">
    <citation type="journal article" date="2011" name="BMC Genomics">
        <title>Complete genome sequence of the filamentous anoxygenic phototrophic bacterium Chloroflexus aurantiacus.</title>
        <authorList>
            <person name="Tang K.H."/>
            <person name="Barry K."/>
            <person name="Chertkov O."/>
            <person name="Dalin E."/>
            <person name="Han C.S."/>
            <person name="Hauser L.J."/>
            <person name="Honchak B.M."/>
            <person name="Karbach L.E."/>
            <person name="Land M.L."/>
            <person name="Lapidus A."/>
            <person name="Larimer F.W."/>
            <person name="Mikhailova N."/>
            <person name="Pitluck S."/>
            <person name="Pierson B.K."/>
            <person name="Blankenship R.E."/>
        </authorList>
    </citation>
    <scope>NUCLEOTIDE SEQUENCE [LARGE SCALE GENOMIC DNA]</scope>
    <source>
        <strain evidence="3">ATCC 29366 / DSM 635 / J-10-fl</strain>
    </source>
</reference>
<organism evidence="2 3">
    <name type="scientific">Chloroflexus aurantiacus (strain ATCC 29366 / DSM 635 / J-10-fl)</name>
    <dbReference type="NCBI Taxonomy" id="324602"/>
    <lineage>
        <taxon>Bacteria</taxon>
        <taxon>Bacillati</taxon>
        <taxon>Chloroflexota</taxon>
        <taxon>Chloroflexia</taxon>
        <taxon>Chloroflexales</taxon>
        <taxon>Chloroflexineae</taxon>
        <taxon>Chloroflexaceae</taxon>
        <taxon>Chloroflexus</taxon>
    </lineage>
</organism>
<proteinExistence type="predicted"/>
<dbReference type="InParanoid" id="A9WCG8"/>
<dbReference type="EnsemblBacteria" id="ABY34959">
    <property type="protein sequence ID" value="ABY34959"/>
    <property type="gene ID" value="Caur_1742"/>
</dbReference>
<sequence>MSIYWIRFQGDSAAEAMKAVADALYQGEHGVAPDAGYSEKPRTEPEVTTPGEDYLQSNLQTLHTSWSVDPLRAEPPADQRLISRLRVHVQHLIRRVTRWYFLAPWLQANEFHAAVVRIIEVLLARQQQFQQQINDYHYRLHAAEQQIHLLRNELAITRQHLMELKQYQAMHQAKSE</sequence>
<accession>A9WCG8</accession>
<keyword evidence="1" id="KW-0175">Coiled coil</keyword>
<dbReference type="eggNOG" id="ENOG5030T76">
    <property type="taxonomic scope" value="Bacteria"/>
</dbReference>
<evidence type="ECO:0000256" key="1">
    <source>
        <dbReference type="SAM" id="Coils"/>
    </source>
</evidence>
<dbReference type="Proteomes" id="UP000002008">
    <property type="component" value="Chromosome"/>
</dbReference>
<name>A9WCG8_CHLAA</name>
<dbReference type="AlphaFoldDB" id="A9WCG8"/>
<dbReference type="RefSeq" id="WP_012257613.1">
    <property type="nucleotide sequence ID" value="NC_010175.1"/>
</dbReference>
<evidence type="ECO:0000313" key="2">
    <source>
        <dbReference type="EMBL" id="ABY34959.1"/>
    </source>
</evidence>
<protein>
    <submittedName>
        <fullName evidence="2">Uncharacterized protein</fullName>
    </submittedName>
</protein>